<reference evidence="2 3" key="1">
    <citation type="submission" date="2023-03" db="EMBL/GenBank/DDBJ databases">
        <title>Genome sequence of Microbacterium sp. KACC 23027.</title>
        <authorList>
            <person name="Kim S."/>
            <person name="Heo J."/>
            <person name="Kwon S.-W."/>
        </authorList>
    </citation>
    <scope>NUCLEOTIDE SEQUENCE [LARGE SCALE GENOMIC DNA]</scope>
    <source>
        <strain evidence="2 3">KACC 23027</strain>
    </source>
</reference>
<dbReference type="PROSITE" id="PS51384">
    <property type="entry name" value="FAD_FR"/>
    <property type="match status" value="1"/>
</dbReference>
<accession>A0ABY8BY11</accession>
<protein>
    <submittedName>
        <fullName evidence="2">Siderophore-interacting protein</fullName>
    </submittedName>
</protein>
<evidence type="ECO:0000313" key="2">
    <source>
        <dbReference type="EMBL" id="WEG09085.1"/>
    </source>
</evidence>
<dbReference type="InterPro" id="IPR039261">
    <property type="entry name" value="FNR_nucleotide-bd"/>
</dbReference>
<dbReference type="InterPro" id="IPR017938">
    <property type="entry name" value="Riboflavin_synthase-like_b-brl"/>
</dbReference>
<dbReference type="CDD" id="cd06193">
    <property type="entry name" value="siderophore_interacting"/>
    <property type="match status" value="1"/>
</dbReference>
<dbReference type="InterPro" id="IPR007037">
    <property type="entry name" value="SIP_rossman_dom"/>
</dbReference>
<keyword evidence="3" id="KW-1185">Reference proteome</keyword>
<gene>
    <name evidence="2" type="ORF">PU630_00555</name>
</gene>
<name>A0ABY8BY11_9MICO</name>
<dbReference type="Gene3D" id="2.40.30.10">
    <property type="entry name" value="Translation factors"/>
    <property type="match status" value="1"/>
</dbReference>
<dbReference type="EMBL" id="CP119108">
    <property type="protein sequence ID" value="WEG09085.1"/>
    <property type="molecule type" value="Genomic_DNA"/>
</dbReference>
<dbReference type="PANTHER" id="PTHR30157:SF0">
    <property type="entry name" value="NADPH-DEPENDENT FERRIC-CHELATE REDUCTASE"/>
    <property type="match status" value="1"/>
</dbReference>
<proteinExistence type="predicted"/>
<sequence length="281" mass="29911">MTDAATTTPPEQGLFFRAGGRNRFTAREATVVAVSRPTDEYVRVTLTGPDFGDFPDAGPSDHVRTFFPDPTTGELVAPVAAEGGDGIVRPDRASFGRDFTPLNVRDEDGRRVVDLDILRHDSPGPAAQFGAKAQVGDTLVLVGPRGSRQATQNAPRVVLIVDGTSLPSAGRWVADVPATTAVEVITSTSLDAARAYLSGFSNRPVGLHAAGDDLVAALTTVGVDAETYVFAAGEASALVPLRRHLRHTLELPREQFSVSGYWRHGVEAWDHHAPIDPSDPD</sequence>
<dbReference type="PANTHER" id="PTHR30157">
    <property type="entry name" value="FERRIC REDUCTASE, NADPH-DEPENDENT"/>
    <property type="match status" value="1"/>
</dbReference>
<dbReference type="Pfam" id="PF04954">
    <property type="entry name" value="SIP"/>
    <property type="match status" value="1"/>
</dbReference>
<dbReference type="InterPro" id="IPR013113">
    <property type="entry name" value="SIP_FAD-bd"/>
</dbReference>
<dbReference type="RefSeq" id="WP_275278409.1">
    <property type="nucleotide sequence ID" value="NZ_CP119108.1"/>
</dbReference>
<evidence type="ECO:0000259" key="1">
    <source>
        <dbReference type="PROSITE" id="PS51384"/>
    </source>
</evidence>
<dbReference type="Gene3D" id="3.40.50.80">
    <property type="entry name" value="Nucleotide-binding domain of ferredoxin-NADP reductase (FNR) module"/>
    <property type="match status" value="1"/>
</dbReference>
<dbReference type="Proteomes" id="UP001214553">
    <property type="component" value="Chromosome"/>
</dbReference>
<organism evidence="2 3">
    <name type="scientific">Microbacterium horticulturae</name>
    <dbReference type="NCBI Taxonomy" id="3028316"/>
    <lineage>
        <taxon>Bacteria</taxon>
        <taxon>Bacillati</taxon>
        <taxon>Actinomycetota</taxon>
        <taxon>Actinomycetes</taxon>
        <taxon>Micrococcales</taxon>
        <taxon>Microbacteriaceae</taxon>
        <taxon>Microbacterium</taxon>
    </lineage>
</organism>
<evidence type="ECO:0000313" key="3">
    <source>
        <dbReference type="Proteomes" id="UP001214553"/>
    </source>
</evidence>
<dbReference type="InterPro" id="IPR039374">
    <property type="entry name" value="SIP_fam"/>
</dbReference>
<dbReference type="InterPro" id="IPR017927">
    <property type="entry name" value="FAD-bd_FR_type"/>
</dbReference>
<dbReference type="SUPFAM" id="SSF63380">
    <property type="entry name" value="Riboflavin synthase domain-like"/>
    <property type="match status" value="1"/>
</dbReference>
<dbReference type="Pfam" id="PF08021">
    <property type="entry name" value="FAD_binding_9"/>
    <property type="match status" value="1"/>
</dbReference>
<feature type="domain" description="FAD-binding FR-type" evidence="1">
    <location>
        <begin position="24"/>
        <end position="151"/>
    </location>
</feature>